<dbReference type="InterPro" id="IPR006135">
    <property type="entry name" value="T3SS_substrate_exporter"/>
</dbReference>
<evidence type="ECO:0000256" key="2">
    <source>
        <dbReference type="SAM" id="Phobius"/>
    </source>
</evidence>
<gene>
    <name evidence="3" type="ORF">OQ497_03860</name>
</gene>
<proteinExistence type="inferred from homology"/>
<comment type="similarity">
    <text evidence="1">Belongs to the type III secretion exporter family.</text>
</comment>
<dbReference type="PANTHER" id="PTHR30531:SF12">
    <property type="entry name" value="FLAGELLAR BIOSYNTHETIC PROTEIN FLHB"/>
    <property type="match status" value="1"/>
</dbReference>
<dbReference type="Proteomes" id="UP001301152">
    <property type="component" value="Unassembled WGS sequence"/>
</dbReference>
<feature type="transmembrane region" description="Helical" evidence="2">
    <location>
        <begin position="81"/>
        <end position="105"/>
    </location>
</feature>
<comment type="caution">
    <text evidence="3">The sequence shown here is derived from an EMBL/GenBank/DDBJ whole genome shotgun (WGS) entry which is preliminary data.</text>
</comment>
<dbReference type="SUPFAM" id="SSF160544">
    <property type="entry name" value="EscU C-terminal domain-like"/>
    <property type="match status" value="1"/>
</dbReference>
<accession>A0ABT3QCS2</accession>
<dbReference type="EMBL" id="JAPIUZ010000001">
    <property type="protein sequence ID" value="MCX2563097.1"/>
    <property type="molecule type" value="Genomic_DNA"/>
</dbReference>
<keyword evidence="2" id="KW-1133">Transmembrane helix</keyword>
<keyword evidence="2" id="KW-0472">Membrane</keyword>
<sequence>MSGSSSEEKNLPASARKLANERRKGHIAKAPDLQAGVVTIIMICWLAIRHHAIAAHMIMLFDAADHSVLMDFTSARAVFSKIIYTLFLQDALAPLALSVISSILIKLITNGGFIFSLDPIIPKPETINPVSGLKNIFKKRTFIDLGMSVLKTIFFGGTLALIILSSLNGLMRVPEAGASGLPGILFMLLTPLCAAACIFYLIAGVTDLIIQRYLFMQEMRMTKTETKNEHKETQGNPLIRKQQRRAQILARRKPEHMGPRRATVMLCNHSSAIGLRYNPPDTPLPKIVCRGNGEQAEIYRRAARDSRIPLVWEAELTRDLAKNFKPGMTITPAYFQPVARILQNLPT</sequence>
<dbReference type="PANTHER" id="PTHR30531">
    <property type="entry name" value="FLAGELLAR BIOSYNTHETIC PROTEIN FLHB"/>
    <property type="match status" value="1"/>
</dbReference>
<feature type="transmembrane region" description="Helical" evidence="2">
    <location>
        <begin position="184"/>
        <end position="210"/>
    </location>
</feature>
<keyword evidence="2" id="KW-0812">Transmembrane</keyword>
<dbReference type="InterPro" id="IPR029025">
    <property type="entry name" value="T3SS_substrate_exporter_C"/>
</dbReference>
<organism evidence="3 4">
    <name type="scientific">Acetobacter thailandicus</name>
    <dbReference type="NCBI Taxonomy" id="1502842"/>
    <lineage>
        <taxon>Bacteria</taxon>
        <taxon>Pseudomonadati</taxon>
        <taxon>Pseudomonadota</taxon>
        <taxon>Alphaproteobacteria</taxon>
        <taxon>Acetobacterales</taxon>
        <taxon>Acetobacteraceae</taxon>
        <taxon>Acetobacter</taxon>
    </lineage>
</organism>
<dbReference type="PRINTS" id="PR00950">
    <property type="entry name" value="TYPE3IMSPROT"/>
</dbReference>
<protein>
    <submittedName>
        <fullName evidence="3">EscU/YscU/HrcU family type III secretion system export apparatus switch protein</fullName>
    </submittedName>
</protein>
<dbReference type="RefSeq" id="WP_173560082.1">
    <property type="nucleotide sequence ID" value="NZ_JAPIUZ010000001.1"/>
</dbReference>
<feature type="transmembrane region" description="Helical" evidence="2">
    <location>
        <begin position="142"/>
        <end position="164"/>
    </location>
</feature>
<keyword evidence="4" id="KW-1185">Reference proteome</keyword>
<dbReference type="Pfam" id="PF01312">
    <property type="entry name" value="Bac_export_2"/>
    <property type="match status" value="1"/>
</dbReference>
<name>A0ABT3QCS2_9PROT</name>
<dbReference type="Gene3D" id="3.40.1690.10">
    <property type="entry name" value="secretion proteins EscU"/>
    <property type="match status" value="1"/>
</dbReference>
<evidence type="ECO:0000313" key="3">
    <source>
        <dbReference type="EMBL" id="MCX2563097.1"/>
    </source>
</evidence>
<reference evidence="3 4" key="1">
    <citation type="submission" date="2022-11" db="EMBL/GenBank/DDBJ databases">
        <title>Genome sequencing of Acetobacter type strain.</title>
        <authorList>
            <person name="Heo J."/>
            <person name="Lee D."/>
            <person name="Han B.-H."/>
            <person name="Hong S.-B."/>
            <person name="Kwon S.-W."/>
        </authorList>
    </citation>
    <scope>NUCLEOTIDE SEQUENCE [LARGE SCALE GENOMIC DNA]</scope>
    <source>
        <strain evidence="3 4">KACC 21253</strain>
    </source>
</reference>
<feature type="transmembrane region" description="Helical" evidence="2">
    <location>
        <begin position="33"/>
        <end position="61"/>
    </location>
</feature>
<evidence type="ECO:0000256" key="1">
    <source>
        <dbReference type="ARBA" id="ARBA00010690"/>
    </source>
</evidence>
<evidence type="ECO:0000313" key="4">
    <source>
        <dbReference type="Proteomes" id="UP001301152"/>
    </source>
</evidence>